<evidence type="ECO:0000256" key="1">
    <source>
        <dbReference type="SAM" id="MobiDB-lite"/>
    </source>
</evidence>
<comment type="caution">
    <text evidence="2">The sequence shown here is derived from an EMBL/GenBank/DDBJ whole genome shotgun (WGS) entry which is preliminary data.</text>
</comment>
<dbReference type="EMBL" id="AJWN02000106">
    <property type="protein sequence ID" value="OEE57724.1"/>
    <property type="molecule type" value="Genomic_DNA"/>
</dbReference>
<feature type="region of interest" description="Disordered" evidence="1">
    <location>
        <begin position="32"/>
        <end position="51"/>
    </location>
</feature>
<protein>
    <submittedName>
        <fullName evidence="2">Osmotically inducible protein OsmC</fullName>
    </submittedName>
</protein>
<evidence type="ECO:0000313" key="2">
    <source>
        <dbReference type="EMBL" id="OEE57724.1"/>
    </source>
</evidence>
<accession>A0A1E5BWU2</accession>
<dbReference type="AlphaFoldDB" id="A0A1E5BWU2"/>
<proteinExistence type="predicted"/>
<sequence length="154" mass="16691">MELKSKDTRLFDVQLTYQTDYLFKNVASEHGNPAGEPYMSDEPDPVGTNSGPSTPALLGSAVGHCLSASLLEHMRFHGAKTDEGCIVTDAQVTVHKGEEGYPRIREINVTIKANDGGGLSTQNRASIDRNFKKHCTVSASLSPAFPINVTVQWT</sequence>
<dbReference type="InterPro" id="IPR003718">
    <property type="entry name" value="OsmC/Ohr_fam"/>
</dbReference>
<dbReference type="Pfam" id="PF02566">
    <property type="entry name" value="OsmC"/>
    <property type="match status" value="1"/>
</dbReference>
<dbReference type="InterPro" id="IPR015946">
    <property type="entry name" value="KH_dom-like_a/b"/>
</dbReference>
<dbReference type="Proteomes" id="UP000095039">
    <property type="component" value="Unassembled WGS sequence"/>
</dbReference>
<evidence type="ECO:0000313" key="3">
    <source>
        <dbReference type="Proteomes" id="UP000095039"/>
    </source>
</evidence>
<keyword evidence="3" id="KW-1185">Reference proteome</keyword>
<dbReference type="InterPro" id="IPR036102">
    <property type="entry name" value="OsmC/Ohrsf"/>
</dbReference>
<dbReference type="Gene3D" id="3.30.300.20">
    <property type="match status" value="1"/>
</dbReference>
<dbReference type="SUPFAM" id="SSF82784">
    <property type="entry name" value="OsmC-like"/>
    <property type="match status" value="1"/>
</dbReference>
<gene>
    <name evidence="2" type="ORF">A1OK_16600</name>
</gene>
<reference evidence="2 3" key="1">
    <citation type="journal article" date="2012" name="Science">
        <title>Ecological populations of bacteria act as socially cohesive units of antibiotic production and resistance.</title>
        <authorList>
            <person name="Cordero O.X."/>
            <person name="Wildschutte H."/>
            <person name="Kirkup B."/>
            <person name="Proehl S."/>
            <person name="Ngo L."/>
            <person name="Hussain F."/>
            <person name="Le Roux F."/>
            <person name="Mincer T."/>
            <person name="Polz M.F."/>
        </authorList>
    </citation>
    <scope>NUCLEOTIDE SEQUENCE [LARGE SCALE GENOMIC DNA]</scope>
    <source>
        <strain evidence="2 3">FF-454</strain>
    </source>
</reference>
<organism evidence="2 3">
    <name type="scientific">Enterovibrio norvegicus FF-454</name>
    <dbReference type="NCBI Taxonomy" id="1185651"/>
    <lineage>
        <taxon>Bacteria</taxon>
        <taxon>Pseudomonadati</taxon>
        <taxon>Pseudomonadota</taxon>
        <taxon>Gammaproteobacteria</taxon>
        <taxon>Vibrionales</taxon>
        <taxon>Vibrionaceae</taxon>
        <taxon>Enterovibrio</taxon>
    </lineage>
</organism>
<name>A0A1E5BWU2_9GAMM</name>